<proteinExistence type="predicted"/>
<reference evidence="2" key="1">
    <citation type="journal article" date="2013" name="Nature">
        <title>Draft genome of the wheat A-genome progenitor Triticum urartu.</title>
        <authorList>
            <person name="Ling H.Q."/>
            <person name="Zhao S."/>
            <person name="Liu D."/>
            <person name="Wang J."/>
            <person name="Sun H."/>
            <person name="Zhang C."/>
            <person name="Fan H."/>
            <person name="Li D."/>
            <person name="Dong L."/>
            <person name="Tao Y."/>
            <person name="Gao C."/>
            <person name="Wu H."/>
            <person name="Li Y."/>
            <person name="Cui Y."/>
            <person name="Guo X."/>
            <person name="Zheng S."/>
            <person name="Wang B."/>
            <person name="Yu K."/>
            <person name="Liang Q."/>
            <person name="Yang W."/>
            <person name="Lou X."/>
            <person name="Chen J."/>
            <person name="Feng M."/>
            <person name="Jian J."/>
            <person name="Zhang X."/>
            <person name="Luo G."/>
            <person name="Jiang Y."/>
            <person name="Liu J."/>
            <person name="Wang Z."/>
            <person name="Sha Y."/>
            <person name="Zhang B."/>
            <person name="Wu H."/>
            <person name="Tang D."/>
            <person name="Shen Q."/>
            <person name="Xue P."/>
            <person name="Zou S."/>
            <person name="Wang X."/>
            <person name="Liu X."/>
            <person name="Wang F."/>
            <person name="Yang Y."/>
            <person name="An X."/>
            <person name="Dong Z."/>
            <person name="Zhang K."/>
            <person name="Zhang X."/>
            <person name="Luo M.C."/>
            <person name="Dvorak J."/>
            <person name="Tong Y."/>
            <person name="Wang J."/>
            <person name="Yang H."/>
            <person name="Li Z."/>
            <person name="Wang D."/>
            <person name="Zhang A."/>
            <person name="Wang J."/>
        </authorList>
    </citation>
    <scope>NUCLEOTIDE SEQUENCE</scope>
    <source>
        <strain evidence="2">cv. G1812</strain>
    </source>
</reference>
<sequence>MDGIFIREKLPSKTKWSKKIVEYIYISGRMYVRANSFPLSPSFLVFPSQKRPSWGPDAGALEAPSEHGSRIALHWAQGIHRRCCRPTPTALASRRNSVSMHESVVLVAQ</sequence>
<dbReference type="Proteomes" id="UP000015106">
    <property type="component" value="Chromosome 7"/>
</dbReference>
<keyword evidence="2" id="KW-1185">Reference proteome</keyword>
<reference evidence="1" key="3">
    <citation type="submission" date="2022-06" db="UniProtKB">
        <authorList>
            <consortium name="EnsemblPlants"/>
        </authorList>
    </citation>
    <scope>IDENTIFICATION</scope>
</reference>
<evidence type="ECO:0000313" key="2">
    <source>
        <dbReference type="Proteomes" id="UP000015106"/>
    </source>
</evidence>
<reference evidence="1" key="2">
    <citation type="submission" date="2018-03" db="EMBL/GenBank/DDBJ databases">
        <title>The Triticum urartu genome reveals the dynamic nature of wheat genome evolution.</title>
        <authorList>
            <person name="Ling H."/>
            <person name="Ma B."/>
            <person name="Shi X."/>
            <person name="Liu H."/>
            <person name="Dong L."/>
            <person name="Sun H."/>
            <person name="Cao Y."/>
            <person name="Gao Q."/>
            <person name="Zheng S."/>
            <person name="Li Y."/>
            <person name="Yu Y."/>
            <person name="Du H."/>
            <person name="Qi M."/>
            <person name="Li Y."/>
            <person name="Yu H."/>
            <person name="Cui Y."/>
            <person name="Wang N."/>
            <person name="Chen C."/>
            <person name="Wu H."/>
            <person name="Zhao Y."/>
            <person name="Zhang J."/>
            <person name="Li Y."/>
            <person name="Zhou W."/>
            <person name="Zhang B."/>
            <person name="Hu W."/>
            <person name="Eijk M."/>
            <person name="Tang J."/>
            <person name="Witsenboer H."/>
            <person name="Zhao S."/>
            <person name="Li Z."/>
            <person name="Zhang A."/>
            <person name="Wang D."/>
            <person name="Liang C."/>
        </authorList>
    </citation>
    <scope>NUCLEOTIDE SEQUENCE [LARGE SCALE GENOMIC DNA]</scope>
    <source>
        <strain evidence="1">cv. G1812</strain>
    </source>
</reference>
<organism evidence="1 2">
    <name type="scientific">Triticum urartu</name>
    <name type="common">Red wild einkorn</name>
    <name type="synonym">Crithodium urartu</name>
    <dbReference type="NCBI Taxonomy" id="4572"/>
    <lineage>
        <taxon>Eukaryota</taxon>
        <taxon>Viridiplantae</taxon>
        <taxon>Streptophyta</taxon>
        <taxon>Embryophyta</taxon>
        <taxon>Tracheophyta</taxon>
        <taxon>Spermatophyta</taxon>
        <taxon>Magnoliopsida</taxon>
        <taxon>Liliopsida</taxon>
        <taxon>Poales</taxon>
        <taxon>Poaceae</taxon>
        <taxon>BOP clade</taxon>
        <taxon>Pooideae</taxon>
        <taxon>Triticodae</taxon>
        <taxon>Triticeae</taxon>
        <taxon>Triticinae</taxon>
        <taxon>Triticum</taxon>
    </lineage>
</organism>
<dbReference type="EnsemblPlants" id="TuG1812G0700004793.01.T01">
    <property type="protein sequence ID" value="TuG1812G0700004793.01.T01.cds353308"/>
    <property type="gene ID" value="TuG1812G0700004793.01"/>
</dbReference>
<dbReference type="Gramene" id="TuG1812G0700004793.01.T01">
    <property type="protein sequence ID" value="TuG1812G0700004793.01.T01.cds353308"/>
    <property type="gene ID" value="TuG1812G0700004793.01"/>
</dbReference>
<protein>
    <submittedName>
        <fullName evidence="1">Uncharacterized protein</fullName>
    </submittedName>
</protein>
<dbReference type="AlphaFoldDB" id="A0A8R7R3Q6"/>
<evidence type="ECO:0000313" key="1">
    <source>
        <dbReference type="EnsemblPlants" id="TuG1812G0700004793.01.T01.cds353308"/>
    </source>
</evidence>
<accession>A0A8R7R3Q6</accession>
<name>A0A8R7R3Q6_TRIUA</name>